<accession>A0A6P8ZCY8</accession>
<evidence type="ECO:0000256" key="3">
    <source>
        <dbReference type="ARBA" id="ARBA00023015"/>
    </source>
</evidence>
<dbReference type="RefSeq" id="XP_034246937.1">
    <property type="nucleotide sequence ID" value="XM_034391046.1"/>
</dbReference>
<dbReference type="RefSeq" id="XP_034246938.1">
    <property type="nucleotide sequence ID" value="XM_034391047.1"/>
</dbReference>
<dbReference type="GeneID" id="117648532"/>
<keyword evidence="8" id="KW-1185">Reference proteome</keyword>
<dbReference type="AlphaFoldDB" id="A0A6P8ZCY8"/>
<evidence type="ECO:0000313" key="9">
    <source>
        <dbReference type="RefSeq" id="XP_034246937.1"/>
    </source>
</evidence>
<keyword evidence="3" id="KW-0805">Transcription regulation</keyword>
<gene>
    <name evidence="9 10" type="primary">LOC117648532</name>
</gene>
<evidence type="ECO:0000256" key="6">
    <source>
        <dbReference type="SAM" id="MobiDB-lite"/>
    </source>
</evidence>
<evidence type="ECO:0000313" key="8">
    <source>
        <dbReference type="Proteomes" id="UP000515158"/>
    </source>
</evidence>
<name>A0A6P8ZCY8_THRPL</name>
<evidence type="ECO:0000256" key="2">
    <source>
        <dbReference type="ARBA" id="ARBA00016807"/>
    </source>
</evidence>
<protein>
    <recommendedName>
        <fullName evidence="2">Regulatory protein zeste</fullName>
    </recommendedName>
</protein>
<dbReference type="Proteomes" id="UP000515158">
    <property type="component" value="Unplaced"/>
</dbReference>
<dbReference type="InterPro" id="IPR028002">
    <property type="entry name" value="Myb_DNA-bind_5"/>
</dbReference>
<feature type="domain" description="Myb/SANT-like DNA-binding" evidence="7">
    <location>
        <begin position="16"/>
        <end position="93"/>
    </location>
</feature>
<evidence type="ECO:0000256" key="1">
    <source>
        <dbReference type="ARBA" id="ARBA00011764"/>
    </source>
</evidence>
<dbReference type="KEGG" id="tpal:117648532"/>
<evidence type="ECO:0000256" key="4">
    <source>
        <dbReference type="ARBA" id="ARBA00023163"/>
    </source>
</evidence>
<keyword evidence="4" id="KW-0804">Transcription</keyword>
<dbReference type="OrthoDB" id="7543230at2759"/>
<dbReference type="Pfam" id="PF13873">
    <property type="entry name" value="Myb_DNA-bind_5"/>
    <property type="match status" value="1"/>
</dbReference>
<reference evidence="9 10" key="1">
    <citation type="submission" date="2025-04" db="UniProtKB">
        <authorList>
            <consortium name="RefSeq"/>
        </authorList>
    </citation>
    <scope>IDENTIFICATION</scope>
    <source>
        <tissue evidence="9 10">Total insect</tissue>
    </source>
</reference>
<comment type="subunit">
    <text evidence="1">Self-associates forming complexes of several hundred monomers.</text>
</comment>
<evidence type="ECO:0000313" key="10">
    <source>
        <dbReference type="RefSeq" id="XP_034246938.1"/>
    </source>
</evidence>
<feature type="region of interest" description="Disordered" evidence="6">
    <location>
        <begin position="263"/>
        <end position="283"/>
    </location>
</feature>
<evidence type="ECO:0000259" key="7">
    <source>
        <dbReference type="Pfam" id="PF13873"/>
    </source>
</evidence>
<proteinExistence type="predicted"/>
<organism evidence="9">
    <name type="scientific">Thrips palmi</name>
    <name type="common">Melon thrips</name>
    <dbReference type="NCBI Taxonomy" id="161013"/>
    <lineage>
        <taxon>Eukaryota</taxon>
        <taxon>Metazoa</taxon>
        <taxon>Ecdysozoa</taxon>
        <taxon>Arthropoda</taxon>
        <taxon>Hexapoda</taxon>
        <taxon>Insecta</taxon>
        <taxon>Pterygota</taxon>
        <taxon>Neoptera</taxon>
        <taxon>Paraneoptera</taxon>
        <taxon>Thysanoptera</taxon>
        <taxon>Terebrantia</taxon>
        <taxon>Thripoidea</taxon>
        <taxon>Thripidae</taxon>
        <taxon>Thrips</taxon>
    </lineage>
</organism>
<sequence>MANNDGRDSSGGSKIRAARLSAQQFEVLIEFMQEHPHFAVGRASGGSYSKEEHDILWKTLSSSLNETEGPVKSVTKWQKCWVDLKSNARSRAAKYRALSRDGPCPWSTGSMFTQWDERVLRLLNDISANGNKFVPIVADSPLQLLEVGFSEKLTNGSIRTRTAKSNKQKFHPIAPKPNGYHITENGTETMESTSSHAYNLIEDLPGAEEDMEELIAEVKSEGDEEWMEHNEGCGEAYHPDSISPTSGSPTINYITPHILTEPDCPAEEEFSSRAGSKKRKRDDLPASFNLEDSLERVSKKICGTLDRMAAAAEEANSIQHGMVTAMNRLASSFEQLLPIVAKVLSNNLKAAGSS</sequence>
<comment type="function">
    <text evidence="5">Involved in transvection phenomena (= synapsis-dependent gene expression), where the synaptic pairing of chromosomes carrying genes with which zeste interacts influences the expression of these genes. Zeste binds to DNA and stimulates transcription from a nearby promoter.</text>
</comment>
<evidence type="ECO:0000256" key="5">
    <source>
        <dbReference type="ARBA" id="ARBA00025466"/>
    </source>
</evidence>